<keyword evidence="2" id="KW-1185">Reference proteome</keyword>
<dbReference type="Gene3D" id="3.40.50.300">
    <property type="entry name" value="P-loop containing nucleotide triphosphate hydrolases"/>
    <property type="match status" value="1"/>
</dbReference>
<accession>A0A2W2BHL7</accession>
<dbReference type="GO" id="GO:0003688">
    <property type="term" value="F:DNA replication origin binding"/>
    <property type="evidence" value="ECO:0007669"/>
    <property type="project" value="TreeGrafter"/>
</dbReference>
<dbReference type="GO" id="GO:0005886">
    <property type="term" value="C:plasma membrane"/>
    <property type="evidence" value="ECO:0007669"/>
    <property type="project" value="TreeGrafter"/>
</dbReference>
<dbReference type="Proteomes" id="UP000248795">
    <property type="component" value="Unassembled WGS sequence"/>
</dbReference>
<dbReference type="PANTHER" id="PTHR30050">
    <property type="entry name" value="CHROMOSOMAL REPLICATION INITIATOR PROTEIN DNAA"/>
    <property type="match status" value="1"/>
</dbReference>
<dbReference type="AlphaFoldDB" id="A0A2W2BHL7"/>
<dbReference type="InterPro" id="IPR027417">
    <property type="entry name" value="P-loop_NTPase"/>
</dbReference>
<sequence>MSRQLVLDLPFRAALGRDDFLVTPSNAAAVEMIDRYPDWPHYGVVLVGEGGSGKSHLLEVWRQASGARLVAAAALGDEPPDRLLAAGALAIDNAPGDRLDERALFHLLNLARQTGGHVLIASEADPAQWKVALPDLASRLKALAVARLDPPDDALLRGVLVKLFADRQLAVEEPVISYLMLRMPRSLDAARALVAGLDALALAEKAAVTRGLAARVLQQMTEPGLFPEDG</sequence>
<dbReference type="RefSeq" id="WP_111199927.1">
    <property type="nucleotide sequence ID" value="NZ_QKVK01000010.1"/>
</dbReference>
<comment type="caution">
    <text evidence="1">The sequence shown here is derived from an EMBL/GenBank/DDBJ whole genome shotgun (WGS) entry which is preliminary data.</text>
</comment>
<reference evidence="2" key="1">
    <citation type="submission" date="2018-06" db="EMBL/GenBank/DDBJ databases">
        <title>Aestuariibacter litoralis strain KCTC 52945T.</title>
        <authorList>
            <person name="Li X."/>
            <person name="Salam N."/>
            <person name="Li J.-L."/>
            <person name="Chen Y.-M."/>
            <person name="Yang Z.-W."/>
            <person name="Zhang L.-Y."/>
            <person name="Han M.-X."/>
            <person name="Xiao M."/>
            <person name="Li W.-J."/>
        </authorList>
    </citation>
    <scope>NUCLEOTIDE SEQUENCE [LARGE SCALE GENOMIC DNA]</scope>
    <source>
        <strain evidence="2">KCTC 52945</strain>
    </source>
</reference>
<protein>
    <recommendedName>
        <fullName evidence="3">Chromosomal replication initiator DnaA</fullName>
    </recommendedName>
</protein>
<dbReference type="EMBL" id="QKVK01000010">
    <property type="protein sequence ID" value="PZF75407.1"/>
    <property type="molecule type" value="Genomic_DNA"/>
</dbReference>
<gene>
    <name evidence="1" type="ORF">DK847_17975</name>
</gene>
<evidence type="ECO:0000313" key="1">
    <source>
        <dbReference type="EMBL" id="PZF75407.1"/>
    </source>
</evidence>
<evidence type="ECO:0000313" key="2">
    <source>
        <dbReference type="Proteomes" id="UP000248795"/>
    </source>
</evidence>
<name>A0A2W2BHL7_9HYPH</name>
<evidence type="ECO:0008006" key="3">
    <source>
        <dbReference type="Google" id="ProtNLM"/>
    </source>
</evidence>
<proteinExistence type="predicted"/>
<organism evidence="1 2">
    <name type="scientific">Aestuariivirga litoralis</name>
    <dbReference type="NCBI Taxonomy" id="2650924"/>
    <lineage>
        <taxon>Bacteria</taxon>
        <taxon>Pseudomonadati</taxon>
        <taxon>Pseudomonadota</taxon>
        <taxon>Alphaproteobacteria</taxon>
        <taxon>Hyphomicrobiales</taxon>
        <taxon>Aestuariivirgaceae</taxon>
        <taxon>Aestuariivirga</taxon>
    </lineage>
</organism>
<dbReference type="Gene3D" id="1.10.8.60">
    <property type="match status" value="1"/>
</dbReference>
<dbReference type="PANTHER" id="PTHR30050:SF5">
    <property type="entry name" value="DNAA REGULATORY INACTIVATOR HDA"/>
    <property type="match status" value="1"/>
</dbReference>
<dbReference type="GO" id="GO:0006270">
    <property type="term" value="P:DNA replication initiation"/>
    <property type="evidence" value="ECO:0007669"/>
    <property type="project" value="TreeGrafter"/>
</dbReference>
<dbReference type="SUPFAM" id="SSF52540">
    <property type="entry name" value="P-loop containing nucleoside triphosphate hydrolases"/>
    <property type="match status" value="1"/>
</dbReference>